<reference evidence="3" key="1">
    <citation type="submission" date="2017-06" db="EMBL/GenBank/DDBJ databases">
        <authorList>
            <person name="Cremers G."/>
        </authorList>
    </citation>
    <scope>NUCLEOTIDE SEQUENCE [LARGE SCALE GENOMIC DNA]</scope>
</reference>
<dbReference type="InterPro" id="IPR011659">
    <property type="entry name" value="WD40"/>
</dbReference>
<name>A0A284VI83_9EURY</name>
<dbReference type="PANTHER" id="PTHR36842">
    <property type="entry name" value="PROTEIN TOLB HOMOLOG"/>
    <property type="match status" value="1"/>
</dbReference>
<dbReference type="Proteomes" id="UP000218615">
    <property type="component" value="Unassembled WGS sequence"/>
</dbReference>
<protein>
    <submittedName>
        <fullName evidence="2">Putative Peptidase S9B dipeptidylpeptidase IV domain protein</fullName>
    </submittedName>
</protein>
<proteinExistence type="inferred from homology"/>
<dbReference type="EMBL" id="FZMP01000005">
    <property type="protein sequence ID" value="SNQ58974.1"/>
    <property type="molecule type" value="Genomic_DNA"/>
</dbReference>
<evidence type="ECO:0000256" key="1">
    <source>
        <dbReference type="ARBA" id="ARBA00009820"/>
    </source>
</evidence>
<keyword evidence="3" id="KW-1185">Reference proteome</keyword>
<sequence>MNDMKLCKGNRMRKTLILSLSFATLLTTVMAASAIPLERINDSANIESITSISEIIDPHFYSLAKTAKLDLKRGSLLGSWSPDGSRLLVVSAIRRLEDYGFTSVYVLNADGTEMKEIISTLNNTRSSSFDMSLGSWSPGGNRIVLPATGLSIREFFIIANPDGTGFGVIANNFTTIESIREIRKKNLNVRWQRDFSWNPDGTKGLIVMGFNPEKGQLDVGQLYVVNENGFILKQLTNESIELDVRSPLWSHDGKKIAFNGKNLWVINEDGTGLQQLSQEGVPIGWSPDDSKIFYGVGRSVRTINVDGTGAIEIISSDNRIIDDIFILSPNGQKIIFTASTIYNDGKIASKLFVADSDGGNQNLLSEVTGRDVISASWNPKGDKIAFIENGNLYAINPDGSGRATIALTPYKYAWHPSGDYIAFSSAIDKKTGKEVDHSIFWPREESFTRQVFISKSDGTERVQITSNDQFNYEVGGWSPDGSRLLVHPSPADLLVIKFSGYDEVMSLNALSSVQQGEELAIQVKSMLKPVEKAMITLSSKEIGVTNETGHLNYSFKKPGRYLLNATKEGYRVTSKPITVKESAQLSGQQNITATALPTGDAPKAPSFNSVFSVIALTVIIVLRRIV</sequence>
<dbReference type="PANTHER" id="PTHR36842:SF1">
    <property type="entry name" value="PROTEIN TOLB"/>
    <property type="match status" value="1"/>
</dbReference>
<dbReference type="Gene3D" id="2.120.10.30">
    <property type="entry name" value="TolB, C-terminal domain"/>
    <property type="match status" value="3"/>
</dbReference>
<comment type="similarity">
    <text evidence="1">Belongs to the TolB family.</text>
</comment>
<evidence type="ECO:0000313" key="2">
    <source>
        <dbReference type="EMBL" id="SNQ58974.1"/>
    </source>
</evidence>
<dbReference type="AlphaFoldDB" id="A0A284VI83"/>
<dbReference type="InterPro" id="IPR011042">
    <property type="entry name" value="6-blade_b-propeller_TolB-like"/>
</dbReference>
<dbReference type="Pfam" id="PF07676">
    <property type="entry name" value="PD40"/>
    <property type="match status" value="1"/>
</dbReference>
<evidence type="ECO:0000313" key="3">
    <source>
        <dbReference type="Proteomes" id="UP000218615"/>
    </source>
</evidence>
<gene>
    <name evidence="2" type="ORF">MNV_1020008</name>
</gene>
<accession>A0A284VI83</accession>
<organism evidence="2 3">
    <name type="scientific">Candidatus Methanoperedens nitratireducens</name>
    <dbReference type="NCBI Taxonomy" id="1392998"/>
    <lineage>
        <taxon>Archaea</taxon>
        <taxon>Methanobacteriati</taxon>
        <taxon>Methanobacteriota</taxon>
        <taxon>Stenosarchaea group</taxon>
        <taxon>Methanomicrobia</taxon>
        <taxon>Methanosarcinales</taxon>
        <taxon>ANME-2 cluster</taxon>
        <taxon>Candidatus Methanoperedentaceae</taxon>
        <taxon>Candidatus Methanoperedens</taxon>
    </lineage>
</organism>
<dbReference type="SUPFAM" id="SSF82171">
    <property type="entry name" value="DPP6 N-terminal domain-like"/>
    <property type="match status" value="1"/>
</dbReference>